<dbReference type="SUPFAM" id="SSF50475">
    <property type="entry name" value="FMN-binding split barrel"/>
    <property type="match status" value="1"/>
</dbReference>
<organism evidence="3 4">
    <name type="scientific">Xanthobacter autotrophicus</name>
    <dbReference type="NCBI Taxonomy" id="280"/>
    <lineage>
        <taxon>Bacteria</taxon>
        <taxon>Pseudomonadati</taxon>
        <taxon>Pseudomonadota</taxon>
        <taxon>Alphaproteobacteria</taxon>
        <taxon>Hyphomicrobiales</taxon>
        <taxon>Xanthobacteraceae</taxon>
        <taxon>Xanthobacter</taxon>
    </lineage>
</organism>
<dbReference type="GeneID" id="95773362"/>
<name>A0A6C1KI74_XANAU</name>
<evidence type="ECO:0000313" key="3">
    <source>
        <dbReference type="EMBL" id="TLX43989.1"/>
    </source>
</evidence>
<feature type="domain" description="DUF447" evidence="2">
    <location>
        <begin position="126"/>
        <end position="178"/>
    </location>
</feature>
<reference evidence="3 4" key="1">
    <citation type="submission" date="2019-05" db="EMBL/GenBank/DDBJ databases">
        <authorList>
            <person name="Zhou X."/>
        </authorList>
    </citation>
    <scope>NUCLEOTIDE SEQUENCE [LARGE SCALE GENOMIC DNA]</scope>
    <source>
        <strain evidence="3 4">DSM 432</strain>
    </source>
</reference>
<dbReference type="Pfam" id="PF20766">
    <property type="entry name" value="DUF447_C"/>
    <property type="match status" value="1"/>
</dbReference>
<protein>
    <submittedName>
        <fullName evidence="3">DUF447 family protein</fullName>
    </submittedName>
</protein>
<comment type="caution">
    <text evidence="3">The sequence shown here is derived from an EMBL/GenBank/DDBJ whole genome shotgun (WGS) entry which is preliminary data.</text>
</comment>
<dbReference type="Proteomes" id="UP000305131">
    <property type="component" value="Unassembled WGS sequence"/>
</dbReference>
<gene>
    <name evidence="3" type="ORF">FBQ73_07835</name>
</gene>
<dbReference type="OrthoDB" id="2112021at2"/>
<dbReference type="Gene3D" id="1.20.58.290">
    <property type="entry name" value="Hypothetical membrane protein ta0354_69_121"/>
    <property type="match status" value="1"/>
</dbReference>
<dbReference type="EMBL" id="VAUP01000015">
    <property type="protein sequence ID" value="TLX43989.1"/>
    <property type="molecule type" value="Genomic_DNA"/>
</dbReference>
<dbReference type="Pfam" id="PF04289">
    <property type="entry name" value="DUF447_N"/>
    <property type="match status" value="1"/>
</dbReference>
<dbReference type="InterPro" id="IPR049288">
    <property type="entry name" value="DUF447_C"/>
</dbReference>
<evidence type="ECO:0000259" key="2">
    <source>
        <dbReference type="Pfam" id="PF20766"/>
    </source>
</evidence>
<proteinExistence type="predicted"/>
<dbReference type="RefSeq" id="WP_138398898.1">
    <property type="nucleotide sequence ID" value="NZ_JBAFVI010000001.1"/>
</dbReference>
<dbReference type="AlphaFoldDB" id="A0A6C1KI74"/>
<dbReference type="InterPro" id="IPR012349">
    <property type="entry name" value="Split_barrel_FMN-bd"/>
</dbReference>
<sequence length="189" mass="20966">MIRETIVSTQSAAGEPHVAPMGATLVEGGYLLQPFRPSRTLDNMAAHGVAVVNFTDDARVFAGCITGRHRSWPTVPATRLDGAVRLDLCLAHDEVEVTRMEDDPTRPRFFCRIVHREQHAPFLGLNRAVAAVLEGAVLVSRLHMMDPERVDREMNYLSIAIEKTAGPAEREAWDWLCETIADHRARAAS</sequence>
<feature type="domain" description="DUF447" evidence="1">
    <location>
        <begin position="3"/>
        <end position="119"/>
    </location>
</feature>
<evidence type="ECO:0000259" key="1">
    <source>
        <dbReference type="Pfam" id="PF04289"/>
    </source>
</evidence>
<dbReference type="Gene3D" id="2.30.110.10">
    <property type="entry name" value="Electron Transport, Fmn-binding Protein, Chain A"/>
    <property type="match status" value="1"/>
</dbReference>
<accession>A0A6C1KI74</accession>
<evidence type="ECO:0000313" key="4">
    <source>
        <dbReference type="Proteomes" id="UP000305131"/>
    </source>
</evidence>
<dbReference type="InterPro" id="IPR007386">
    <property type="entry name" value="DUF447_N"/>
</dbReference>